<dbReference type="NCBIfam" id="TIGR04057">
    <property type="entry name" value="SusC_RagA_signa"/>
    <property type="match status" value="1"/>
</dbReference>
<organism evidence="10 11">
    <name type="scientific">Mucilaginibacter pankratovii</name>
    <dbReference type="NCBI Taxonomy" id="2772110"/>
    <lineage>
        <taxon>Bacteria</taxon>
        <taxon>Pseudomonadati</taxon>
        <taxon>Bacteroidota</taxon>
        <taxon>Sphingobacteriia</taxon>
        <taxon>Sphingobacteriales</taxon>
        <taxon>Sphingobacteriaceae</taxon>
        <taxon>Mucilaginibacter</taxon>
    </lineage>
</organism>
<evidence type="ECO:0000256" key="7">
    <source>
        <dbReference type="PROSITE-ProRule" id="PRU01360"/>
    </source>
</evidence>
<dbReference type="Gene3D" id="2.60.40.1120">
    <property type="entry name" value="Carboxypeptidase-like, regulatory domain"/>
    <property type="match status" value="1"/>
</dbReference>
<evidence type="ECO:0000256" key="4">
    <source>
        <dbReference type="ARBA" id="ARBA00022692"/>
    </source>
</evidence>
<keyword evidence="5 7" id="KW-0472">Membrane</keyword>
<dbReference type="RefSeq" id="WP_191191217.1">
    <property type="nucleotide sequence ID" value="NZ_JACWMY010000013.1"/>
</dbReference>
<dbReference type="Pfam" id="PF07715">
    <property type="entry name" value="Plug"/>
    <property type="match status" value="1"/>
</dbReference>
<dbReference type="InterPro" id="IPR039426">
    <property type="entry name" value="TonB-dep_rcpt-like"/>
</dbReference>
<comment type="similarity">
    <text evidence="7">Belongs to the TonB-dependent receptor family.</text>
</comment>
<dbReference type="Gene3D" id="2.40.170.20">
    <property type="entry name" value="TonB-dependent receptor, beta-barrel domain"/>
    <property type="match status" value="1"/>
</dbReference>
<evidence type="ECO:0000256" key="8">
    <source>
        <dbReference type="SAM" id="SignalP"/>
    </source>
</evidence>
<dbReference type="SUPFAM" id="SSF56935">
    <property type="entry name" value="Porins"/>
    <property type="match status" value="1"/>
</dbReference>
<dbReference type="InterPro" id="IPR023996">
    <property type="entry name" value="TonB-dep_OMP_SusC/RagA"/>
</dbReference>
<evidence type="ECO:0000313" key="11">
    <source>
        <dbReference type="Proteomes" id="UP000606600"/>
    </source>
</evidence>
<dbReference type="EMBL" id="JACWMY010000013">
    <property type="protein sequence ID" value="MBD1366577.1"/>
    <property type="molecule type" value="Genomic_DNA"/>
</dbReference>
<accession>A0ABR7WYA7</accession>
<comment type="subcellular location">
    <subcellularLocation>
        <location evidence="1 7">Cell outer membrane</location>
        <topology evidence="1 7">Multi-pass membrane protein</topology>
    </subcellularLocation>
</comment>
<evidence type="ECO:0000256" key="3">
    <source>
        <dbReference type="ARBA" id="ARBA00022452"/>
    </source>
</evidence>
<dbReference type="Pfam" id="PF13715">
    <property type="entry name" value="CarbopepD_reg_2"/>
    <property type="match status" value="1"/>
</dbReference>
<comment type="caution">
    <text evidence="10">The sequence shown here is derived from an EMBL/GenBank/DDBJ whole genome shotgun (WGS) entry which is preliminary data.</text>
</comment>
<evidence type="ECO:0000259" key="9">
    <source>
        <dbReference type="Pfam" id="PF07715"/>
    </source>
</evidence>
<protein>
    <submittedName>
        <fullName evidence="10">SusC/RagA family TonB-linked outer membrane protein</fullName>
    </submittedName>
</protein>
<dbReference type="InterPro" id="IPR036942">
    <property type="entry name" value="Beta-barrel_TonB_sf"/>
</dbReference>
<dbReference type="InterPro" id="IPR023997">
    <property type="entry name" value="TonB-dep_OMP_SusC/RagA_CS"/>
</dbReference>
<dbReference type="PROSITE" id="PS52016">
    <property type="entry name" value="TONB_DEPENDENT_REC_3"/>
    <property type="match status" value="1"/>
</dbReference>
<keyword evidence="3 7" id="KW-1134">Transmembrane beta strand</keyword>
<feature type="chain" id="PRO_5045361143" evidence="8">
    <location>
        <begin position="20"/>
        <end position="1063"/>
    </location>
</feature>
<gene>
    <name evidence="10" type="ORF">IDJ77_22375</name>
</gene>
<sequence>MKKFILFIMLLCYAALSYAQQGVKGTIISLSDHTPLPGATIKIKGTNISTTSDSSGQFHVVANSNKIVLLISYIGFKTTDIAITLPLSPLTIPLKPDPYQLNEVMVSTGYQDISKERATGSFVKVDNNLLNRSVSTDILSRLQNVTSGLIFNKGKGTIKNDISIRGLSTIFGNAQPLIVVDNFPYDGDINDINPNDVESITVLKDAAAASIWGARAGNGVIVITTKKGKYNQSVHISFNSNITIGDKPNLFYQSRMSSADYIETEKKLFAQGYYQNTELSYNNLPLTPVVELLIAERDGKITSEAANAQINALKIQDVRNGLEKYFYRKNVNQQYSLNINGGSENQRYYISGGYDKNLDNLVGNEYDRVTLNANNTYNWLKNKLEFTTGVYITQSSTTANNPGIDQITYDGNTLYPYASLADNNGNPLAITKDYRAGFIQTAAQGGLLDWTYKPLQEVRNADNTSKITDYRLNTSLKYNVLPGLSAQVLYQYERSSTDGRNLQSQDTYYTRNLINQYTQINADGSLTLAIPAGGILDSRNVISVSNDIRGQLNYNLTWSQKNELTAIGGYEVRGLHTTGAGNRLYGYDDTHATSGLVNYTDYYIMYNNPYDYRIVPNTDYTTDLHDNYRSWYFNGAYTYDRRYTLSGSIRRDESNLFGVKTNQKGVPLYSAGLSWSINNEGFCKSDWLPLLKLRATYGYNGNVNKTVTAYTTALYWAASQSAINQPYAQITNPPNPELRWEKVQVINLGVDFGIRNNTITGTIEYYHKKGNDLIGTIPYAPSTGITTFTGNTANTSGNGMDLTLNTKNIDRQFKWNTTFLLSLIQDKVTKYLTPFPAAYLLQYGDGLGKIPVEGRPLYALFSYKWAGLDHQTGNPQGYLNGDISTDYSAIISSATPGNLVYNGSARPTIFGSFRNSFAYKNISISANISYNLGYYFRKNSIGYGNNYGLGGNGDYYKRWQKPGDEANTYVPSMPTTVIANRDLFYNFSSVLVEKADNIRLQDVNISYVFNGQQLKKLPFRNVQFYLYANNLALLWKANKSGVDPDYQTGPVPKTIALGLKADF</sequence>
<dbReference type="InterPro" id="IPR037066">
    <property type="entry name" value="Plug_dom_sf"/>
</dbReference>
<keyword evidence="6 7" id="KW-0998">Cell outer membrane</keyword>
<dbReference type="SUPFAM" id="SSF49464">
    <property type="entry name" value="Carboxypeptidase regulatory domain-like"/>
    <property type="match status" value="1"/>
</dbReference>
<dbReference type="InterPro" id="IPR008969">
    <property type="entry name" value="CarboxyPept-like_regulatory"/>
</dbReference>
<evidence type="ECO:0000313" key="10">
    <source>
        <dbReference type="EMBL" id="MBD1366577.1"/>
    </source>
</evidence>
<evidence type="ECO:0000256" key="2">
    <source>
        <dbReference type="ARBA" id="ARBA00022448"/>
    </source>
</evidence>
<keyword evidence="2 7" id="KW-0813">Transport</keyword>
<feature type="signal peptide" evidence="8">
    <location>
        <begin position="1"/>
        <end position="19"/>
    </location>
</feature>
<dbReference type="InterPro" id="IPR012910">
    <property type="entry name" value="Plug_dom"/>
</dbReference>
<evidence type="ECO:0000256" key="5">
    <source>
        <dbReference type="ARBA" id="ARBA00023136"/>
    </source>
</evidence>
<dbReference type="NCBIfam" id="TIGR04056">
    <property type="entry name" value="OMP_RagA_SusC"/>
    <property type="match status" value="1"/>
</dbReference>
<reference evidence="10 11" key="1">
    <citation type="submission" date="2020-09" db="EMBL/GenBank/DDBJ databases">
        <title>Novel species of Mucilaginibacter isolated from a glacier on the Tibetan Plateau.</title>
        <authorList>
            <person name="Liu Q."/>
            <person name="Xin Y.-H."/>
        </authorList>
    </citation>
    <scope>NUCLEOTIDE SEQUENCE [LARGE SCALE GENOMIC DNA]</scope>
    <source>
        <strain evidence="10 11">ZT4R22</strain>
    </source>
</reference>
<name>A0ABR7WYA7_9SPHI</name>
<feature type="domain" description="TonB-dependent receptor plug" evidence="9">
    <location>
        <begin position="116"/>
        <end position="220"/>
    </location>
</feature>
<keyword evidence="4 7" id="KW-0812">Transmembrane</keyword>
<keyword evidence="11" id="KW-1185">Reference proteome</keyword>
<dbReference type="Proteomes" id="UP000606600">
    <property type="component" value="Unassembled WGS sequence"/>
</dbReference>
<dbReference type="Gene3D" id="2.170.130.10">
    <property type="entry name" value="TonB-dependent receptor, plug domain"/>
    <property type="match status" value="1"/>
</dbReference>
<keyword evidence="8" id="KW-0732">Signal</keyword>
<proteinExistence type="inferred from homology"/>
<evidence type="ECO:0000256" key="1">
    <source>
        <dbReference type="ARBA" id="ARBA00004571"/>
    </source>
</evidence>
<evidence type="ECO:0000256" key="6">
    <source>
        <dbReference type="ARBA" id="ARBA00023237"/>
    </source>
</evidence>